<evidence type="ECO:0000313" key="6">
    <source>
        <dbReference type="Proteomes" id="UP000709295"/>
    </source>
</evidence>
<feature type="domain" description="BED-type" evidence="4">
    <location>
        <begin position="13"/>
        <end position="46"/>
    </location>
</feature>
<dbReference type="AlphaFoldDB" id="A0A8J5IKJ7"/>
<dbReference type="EMBL" id="JAENGY010001510">
    <property type="protein sequence ID" value="KAG6948787.1"/>
    <property type="molecule type" value="Genomic_DNA"/>
</dbReference>
<sequence>MVLTSSQICSMLFTAIGDNMHTCTTCGKTYKKGNGYTNVFNHLRRNRADYEQDTQEAARRQPPPHIYVSSRRFLALAISPVGTEENLSAKSQSDLMVDTVSLQQALGSCYIHGGRRLLCNPIHWQQGRRYPIDRVR</sequence>
<keyword evidence="3" id="KW-0862">Zinc</keyword>
<protein>
    <recommendedName>
        <fullName evidence="4">BED-type domain-containing protein</fullName>
    </recommendedName>
</protein>
<keyword evidence="2" id="KW-0863">Zinc-finger</keyword>
<keyword evidence="1" id="KW-0479">Metal-binding</keyword>
<gene>
    <name evidence="5" type="ORF">JG688_00014953</name>
</gene>
<accession>A0A8J5IKJ7</accession>
<dbReference type="InterPro" id="IPR003656">
    <property type="entry name" value="Znf_BED"/>
</dbReference>
<dbReference type="GO" id="GO:0008270">
    <property type="term" value="F:zinc ion binding"/>
    <property type="evidence" value="ECO:0007669"/>
    <property type="project" value="UniProtKB-KW"/>
</dbReference>
<dbReference type="Proteomes" id="UP000709295">
    <property type="component" value="Unassembled WGS sequence"/>
</dbReference>
<keyword evidence="6" id="KW-1185">Reference proteome</keyword>
<name>A0A8J5IKJ7_9STRA</name>
<dbReference type="Pfam" id="PF02892">
    <property type="entry name" value="zf-BED"/>
    <property type="match status" value="1"/>
</dbReference>
<evidence type="ECO:0000256" key="2">
    <source>
        <dbReference type="ARBA" id="ARBA00022771"/>
    </source>
</evidence>
<evidence type="ECO:0000259" key="4">
    <source>
        <dbReference type="Pfam" id="PF02892"/>
    </source>
</evidence>
<evidence type="ECO:0000256" key="1">
    <source>
        <dbReference type="ARBA" id="ARBA00022723"/>
    </source>
</evidence>
<evidence type="ECO:0000256" key="3">
    <source>
        <dbReference type="ARBA" id="ARBA00022833"/>
    </source>
</evidence>
<evidence type="ECO:0000313" key="5">
    <source>
        <dbReference type="EMBL" id="KAG6948787.1"/>
    </source>
</evidence>
<comment type="caution">
    <text evidence="5">The sequence shown here is derived from an EMBL/GenBank/DDBJ whole genome shotgun (WGS) entry which is preliminary data.</text>
</comment>
<dbReference type="GO" id="GO:0003677">
    <property type="term" value="F:DNA binding"/>
    <property type="evidence" value="ECO:0007669"/>
    <property type="project" value="InterPro"/>
</dbReference>
<reference evidence="5" key="1">
    <citation type="submission" date="2021-01" db="EMBL/GenBank/DDBJ databases">
        <title>Phytophthora aleatoria, a newly-described species from Pinus radiata is distinct from Phytophthora cactorum isolates based on comparative genomics.</title>
        <authorList>
            <person name="Mcdougal R."/>
            <person name="Panda P."/>
            <person name="Williams N."/>
            <person name="Studholme D.J."/>
        </authorList>
    </citation>
    <scope>NUCLEOTIDE SEQUENCE</scope>
    <source>
        <strain evidence="5">NZFS 4037</strain>
    </source>
</reference>
<organism evidence="5 6">
    <name type="scientific">Phytophthora aleatoria</name>
    <dbReference type="NCBI Taxonomy" id="2496075"/>
    <lineage>
        <taxon>Eukaryota</taxon>
        <taxon>Sar</taxon>
        <taxon>Stramenopiles</taxon>
        <taxon>Oomycota</taxon>
        <taxon>Peronosporomycetes</taxon>
        <taxon>Peronosporales</taxon>
        <taxon>Peronosporaceae</taxon>
        <taxon>Phytophthora</taxon>
    </lineage>
</organism>
<proteinExistence type="predicted"/>